<dbReference type="SUPFAM" id="SSF48452">
    <property type="entry name" value="TPR-like"/>
    <property type="match status" value="2"/>
</dbReference>
<reference evidence="4 5" key="1">
    <citation type="submission" date="2024-05" db="EMBL/GenBank/DDBJ databases">
        <authorList>
            <person name="Duchaud E."/>
        </authorList>
    </citation>
    <scope>NUCLEOTIDE SEQUENCE [LARGE SCALE GENOMIC DNA]</scope>
    <source>
        <strain evidence="4">Ena-SAMPLE-TAB-13-05-2024-13:56:06:370-140302</strain>
    </source>
</reference>
<keyword evidence="1" id="KW-0802">TPR repeat</keyword>
<evidence type="ECO:0000259" key="3">
    <source>
        <dbReference type="Pfam" id="PF12770"/>
    </source>
</evidence>
<organism evidence="4 5">
    <name type="scientific">Tenacibaculum platacis</name>
    <dbReference type="NCBI Taxonomy" id="3137852"/>
    <lineage>
        <taxon>Bacteria</taxon>
        <taxon>Pseudomonadati</taxon>
        <taxon>Bacteroidota</taxon>
        <taxon>Flavobacteriia</taxon>
        <taxon>Flavobacteriales</taxon>
        <taxon>Flavobacteriaceae</taxon>
        <taxon>Tenacibaculum</taxon>
    </lineage>
</organism>
<feature type="domain" description="CHAT" evidence="3">
    <location>
        <begin position="604"/>
        <end position="864"/>
    </location>
</feature>
<evidence type="ECO:0000256" key="2">
    <source>
        <dbReference type="SAM" id="Phobius"/>
    </source>
</evidence>
<evidence type="ECO:0000313" key="5">
    <source>
        <dbReference type="Proteomes" id="UP001497416"/>
    </source>
</evidence>
<feature type="repeat" description="TPR" evidence="1">
    <location>
        <begin position="103"/>
        <end position="136"/>
    </location>
</feature>
<dbReference type="InterPro" id="IPR011990">
    <property type="entry name" value="TPR-like_helical_dom_sf"/>
</dbReference>
<keyword evidence="2" id="KW-0472">Membrane</keyword>
<protein>
    <submittedName>
        <fullName evidence="4">Tetratricopeptide repeat protein</fullName>
    </submittedName>
</protein>
<dbReference type="InterPro" id="IPR024983">
    <property type="entry name" value="CHAT_dom"/>
</dbReference>
<dbReference type="Pfam" id="PF12770">
    <property type="entry name" value="CHAT"/>
    <property type="match status" value="1"/>
</dbReference>
<comment type="caution">
    <text evidence="4">The sequence shown here is derived from an EMBL/GenBank/DDBJ whole genome shotgun (WGS) entry which is preliminary data.</text>
</comment>
<keyword evidence="2" id="KW-1133">Transmembrane helix</keyword>
<proteinExistence type="predicted"/>
<name>A0ABM9P4H2_9FLAO</name>
<accession>A0ABM9P4H2</accession>
<dbReference type="InterPro" id="IPR019734">
    <property type="entry name" value="TPR_rpt"/>
</dbReference>
<dbReference type="EMBL" id="CAXIXY010000006">
    <property type="protein sequence ID" value="CAL2091273.1"/>
    <property type="molecule type" value="Genomic_DNA"/>
</dbReference>
<gene>
    <name evidence="4" type="ORF">T190607A01A_40179</name>
</gene>
<feature type="transmembrane region" description="Helical" evidence="2">
    <location>
        <begin position="874"/>
        <end position="892"/>
    </location>
</feature>
<dbReference type="Gene3D" id="1.25.40.10">
    <property type="entry name" value="Tetratricopeptide repeat domain"/>
    <property type="match status" value="2"/>
</dbReference>
<keyword evidence="2" id="KW-0812">Transmembrane</keyword>
<keyword evidence="5" id="KW-1185">Reference proteome</keyword>
<dbReference type="PANTHER" id="PTHR10098:SF112">
    <property type="entry name" value="SLR0380 PROTEIN"/>
    <property type="match status" value="1"/>
</dbReference>
<evidence type="ECO:0000256" key="1">
    <source>
        <dbReference type="PROSITE-ProRule" id="PRU00339"/>
    </source>
</evidence>
<dbReference type="RefSeq" id="WP_348713107.1">
    <property type="nucleotide sequence ID" value="NZ_CAXIXY010000006.1"/>
</dbReference>
<dbReference type="PROSITE" id="PS50005">
    <property type="entry name" value="TPR"/>
    <property type="match status" value="1"/>
</dbReference>
<dbReference type="SMART" id="SM00028">
    <property type="entry name" value="TPR"/>
    <property type="match status" value="3"/>
</dbReference>
<dbReference type="PANTHER" id="PTHR10098">
    <property type="entry name" value="RAPSYN-RELATED"/>
    <property type="match status" value="1"/>
</dbReference>
<dbReference type="Proteomes" id="UP001497416">
    <property type="component" value="Unassembled WGS sequence"/>
</dbReference>
<evidence type="ECO:0000313" key="4">
    <source>
        <dbReference type="EMBL" id="CAL2091273.1"/>
    </source>
</evidence>
<sequence>MIKLKKEPFLVLFCSIYLTINLTGQNDFNYNPVATSNKQITEKVADSIILTYRFDTINKIKKAFEYSRVYYKRGNYILAIKYAKIQNKLSLQNNIILFPKHYHNSFYLIGKYYMRLKKLDSAIVYYKKALRLNFYPKKVAQSFCQLANCYRMKGELHKSLNYYTRGVDSLIKYNIKVSSIKHIINLTSTCNQIESNKSFVLGLKYLAKCDSLIRTDKKLANFKGPINISKGLFYTFKSKFNFKKASKYYKEGLKNYMTYGSNKTISLTYLNLGELYLKTKRDSSLYYLEKGLEYSLKSKESFINDITSELYRNISLHNKDNNLELALENINNSLKSSFGIQLENKLLLNNHHFEKVISRRNVVLAFKGKVEILNLIYNKTKDPKYLRESIETVNTCDAFINYTIQNSTEINTKFLWRDDVSEIYNYGVLAAYNSDDYELLNSMIEKNKAFLLTQSIKENNSEIALPRDVKQQLKTYKNSIFSLEEKSTSQKQKDSLFNIKLEFERFKDSITVLYPEHFSKRNNIQPLTIENIKTNLDSKSVILSYHLDRNNHNLFGLFTSKTGNYSFKKQIDSTFYKLVDDYKLLISKPLTQKSELQEFYTTSNSLYSYLFPTKESKQFIEKKNIIVIANDILQSIPFEALNTNTPDVKYLIEDHNISYAYSASFLEFNNAIKRETSKNLAAYAPITFANQKSLEATKSEVNTIQTQIDSDLFTSTNATKNNFLTNSGDYKILHLATHASSSHNPAIYFSKDTLKLHELYTHKTNADLVVLSACETNLGEIKKGEGVFSLSRGFFYSGAKSVISSLWNVNDVSTSSIMKDFYTNLDHHQSKSEALNNAKRKYLKAHSLSEKSPYYWASFVLIGDTSPTYPSTPYIFYLLGFVGFISIILFFFKKRG</sequence>